<organism evidence="1 2">
    <name type="scientific">Taishania pollutisoli</name>
    <dbReference type="NCBI Taxonomy" id="2766479"/>
    <lineage>
        <taxon>Bacteria</taxon>
        <taxon>Pseudomonadati</taxon>
        <taxon>Bacteroidota</taxon>
        <taxon>Flavobacteriia</taxon>
        <taxon>Flavobacteriales</taxon>
        <taxon>Crocinitomicaceae</taxon>
        <taxon>Taishania</taxon>
    </lineage>
</organism>
<evidence type="ECO:0000313" key="2">
    <source>
        <dbReference type="Proteomes" id="UP000652681"/>
    </source>
</evidence>
<protein>
    <submittedName>
        <fullName evidence="1">Uncharacterized protein</fullName>
    </submittedName>
</protein>
<keyword evidence="2" id="KW-1185">Reference proteome</keyword>
<reference evidence="1" key="1">
    <citation type="submission" date="2020-09" db="EMBL/GenBank/DDBJ databases">
        <title>Taishania pollutisoli gen. nov., sp. nov., Isolated from Tetrabromobisphenol A-Contaminated Soil.</title>
        <authorList>
            <person name="Chen Q."/>
        </authorList>
    </citation>
    <scope>NUCLEOTIDE SEQUENCE</scope>
    <source>
        <strain evidence="1">CZZ-1</strain>
    </source>
</reference>
<name>A0A8J6TZJ0_9FLAO</name>
<dbReference type="AlphaFoldDB" id="A0A8J6TZJ0"/>
<dbReference type="RefSeq" id="WP_216713860.1">
    <property type="nucleotide sequence ID" value="NZ_JACVEL010000003.1"/>
</dbReference>
<dbReference type="Proteomes" id="UP000652681">
    <property type="component" value="Unassembled WGS sequence"/>
</dbReference>
<proteinExistence type="predicted"/>
<evidence type="ECO:0000313" key="1">
    <source>
        <dbReference type="EMBL" id="MBC9812188.1"/>
    </source>
</evidence>
<gene>
    <name evidence="1" type="ORF">H9Y05_06815</name>
</gene>
<dbReference type="EMBL" id="JACVEL010000003">
    <property type="protein sequence ID" value="MBC9812188.1"/>
    <property type="molecule type" value="Genomic_DNA"/>
</dbReference>
<accession>A0A8J6TZJ0</accession>
<sequence length="668" mass="78448">MTNKAELKKSISSAIKVGNLAIAFEQLLTLPHHEVATLLSKNNWLKEKPTSNFFWGEFCLNNFEMVFSSVAQETILNWYLGNPESSNRNLNSMLSTKYPATFIKAIKRNRSFINNDLFTELLDLPWGAEHSADILAWGELHKAFNAYQTEMTDSWLKIEDKSIEVILSGIIYWIDVRFYEDNSPLNQEKLRWVYNFAVNYLFSKKEIVDPKTEEQFDEIFFKTIHSSMVNGIDRFLMVISDWIEFETTILSSYCFDDNFQATLKDGMLYFDFKSNEKYEEWRKGTERYLVNAKRYFVDALQIYKYQDEKGELNIPKGNSEIDEAINHHIYIKNWQSTLFLEDLMIRNLKFHGRATHFSKFLGGLIPYAVNRKKRYEEPMRSFISQGISWNESLLQTMKEAENDNVSNMPFPYVYESVEQLIMLYKYAFPELTELEIQDLINHFSYSIHSGNIINPFQLKYSVQETPFLRLGNYVISPTSLFATNDWFYSLGQMALSKYANRTHENERQETASLMEIELGKMFKEHEWKSMVISEQEASKIDGDIDIFVNDGNSQLLIQLKRTKFKLDLASDYKDSLETDLKASGQLNEAVRMLEANPLQGMEILNNHERWIITTSFEGVLSRVDGCLKVNYFDLLWALRYKKFDSLDELKEYIEADKPFKDCRYYLEL</sequence>
<comment type="caution">
    <text evidence="1">The sequence shown here is derived from an EMBL/GenBank/DDBJ whole genome shotgun (WGS) entry which is preliminary data.</text>
</comment>